<evidence type="ECO:0000256" key="2">
    <source>
        <dbReference type="SAM" id="SignalP"/>
    </source>
</evidence>
<dbReference type="InterPro" id="IPR025392">
    <property type="entry name" value="DUF4124"/>
</dbReference>
<keyword evidence="5" id="KW-1185">Reference proteome</keyword>
<sequence length="228" mass="24823">MTQPLAPIRCGPAAWRLCAALAVAACASLSGPVQAQVMRCTDPGTGKVTYTDGACDKGTAVREVESRKTPEEIQEERAQAREALQLKQQRLQIERQEAQQEARQDRERSAARVPADPSRSPECARSRRNLDRVANESGLGNYDGQARMAAAQRQMDLDCLGPQGYAEVERARGSGMVSSGDYYAPPAVVVVPPRRPVVVQPALPVPSAPISHCNVFRCYDQQGNVRPR</sequence>
<dbReference type="EMBL" id="FMZC01000002">
    <property type="protein sequence ID" value="SDC49961.1"/>
    <property type="molecule type" value="Genomic_DNA"/>
</dbReference>
<evidence type="ECO:0000313" key="5">
    <source>
        <dbReference type="Proteomes" id="UP000198781"/>
    </source>
</evidence>
<keyword evidence="2" id="KW-0732">Signal</keyword>
<evidence type="ECO:0000259" key="3">
    <source>
        <dbReference type="Pfam" id="PF13511"/>
    </source>
</evidence>
<dbReference type="OrthoDB" id="8796902at2"/>
<feature type="compositionally biased region" description="Basic and acidic residues" evidence="1">
    <location>
        <begin position="93"/>
        <end position="110"/>
    </location>
</feature>
<dbReference type="Pfam" id="PF13511">
    <property type="entry name" value="DUF4124"/>
    <property type="match status" value="1"/>
</dbReference>
<evidence type="ECO:0000313" key="4">
    <source>
        <dbReference type="EMBL" id="SDC49961.1"/>
    </source>
</evidence>
<feature type="signal peptide" evidence="2">
    <location>
        <begin position="1"/>
        <end position="35"/>
    </location>
</feature>
<name>A0A1G6M3D6_9BURK</name>
<reference evidence="4 5" key="1">
    <citation type="submission" date="2016-10" db="EMBL/GenBank/DDBJ databases">
        <authorList>
            <person name="de Groot N.N."/>
        </authorList>
    </citation>
    <scope>NUCLEOTIDE SEQUENCE [LARGE SCALE GENOMIC DNA]</scope>
    <source>
        <strain evidence="4 5">DSM 16619</strain>
    </source>
</reference>
<protein>
    <recommendedName>
        <fullName evidence="3">DUF4124 domain-containing protein</fullName>
    </recommendedName>
</protein>
<organism evidence="4 5">
    <name type="scientific">Paracidovorax valerianellae</name>
    <dbReference type="NCBI Taxonomy" id="187868"/>
    <lineage>
        <taxon>Bacteria</taxon>
        <taxon>Pseudomonadati</taxon>
        <taxon>Pseudomonadota</taxon>
        <taxon>Betaproteobacteria</taxon>
        <taxon>Burkholderiales</taxon>
        <taxon>Comamonadaceae</taxon>
        <taxon>Paracidovorax</taxon>
    </lineage>
</organism>
<feature type="domain" description="DUF4124" evidence="3">
    <location>
        <begin position="24"/>
        <end position="80"/>
    </location>
</feature>
<feature type="chain" id="PRO_5011574216" description="DUF4124 domain-containing protein" evidence="2">
    <location>
        <begin position="36"/>
        <end position="228"/>
    </location>
</feature>
<feature type="region of interest" description="Disordered" evidence="1">
    <location>
        <begin position="93"/>
        <end position="138"/>
    </location>
</feature>
<accession>A0A1G6M3D6</accession>
<dbReference type="STRING" id="187868.SAMN05192589_102316"/>
<proteinExistence type="predicted"/>
<gene>
    <name evidence="4" type="ORF">SAMN05192589_102316</name>
</gene>
<feature type="compositionally biased region" description="Basic and acidic residues" evidence="1">
    <location>
        <begin position="122"/>
        <end position="134"/>
    </location>
</feature>
<dbReference type="RefSeq" id="WP_092740637.1">
    <property type="nucleotide sequence ID" value="NZ_FMZC01000002.1"/>
</dbReference>
<evidence type="ECO:0000256" key="1">
    <source>
        <dbReference type="SAM" id="MobiDB-lite"/>
    </source>
</evidence>
<dbReference type="Proteomes" id="UP000198781">
    <property type="component" value="Unassembled WGS sequence"/>
</dbReference>
<dbReference type="AlphaFoldDB" id="A0A1G6M3D6"/>